<dbReference type="InterPro" id="IPR045735">
    <property type="entry name" value="Spore_III_AA_AAA+_ATPase"/>
</dbReference>
<keyword evidence="5" id="KW-1185">Reference proteome</keyword>
<proteinExistence type="predicted"/>
<dbReference type="Gene3D" id="3.40.50.300">
    <property type="entry name" value="P-loop containing nucleotide triphosphate hydrolases"/>
    <property type="match status" value="1"/>
</dbReference>
<dbReference type="KEGG" id="whj:H9Q79_18015"/>
<feature type="domain" description="AAA+ ATPase" evidence="3">
    <location>
        <begin position="149"/>
        <end position="291"/>
    </location>
</feature>
<keyword evidence="2" id="KW-0067">ATP-binding</keyword>
<evidence type="ECO:0000259" key="3">
    <source>
        <dbReference type="SMART" id="SM00382"/>
    </source>
</evidence>
<dbReference type="EMBL" id="CP060635">
    <property type="protein sequence ID" value="QNM08702.1"/>
    <property type="molecule type" value="Genomic_DNA"/>
</dbReference>
<dbReference type="Proteomes" id="UP000515860">
    <property type="component" value="Chromosome"/>
</dbReference>
<dbReference type="PANTHER" id="PTHR20953">
    <property type="entry name" value="KINASE-RELATED"/>
    <property type="match status" value="1"/>
</dbReference>
<evidence type="ECO:0000256" key="2">
    <source>
        <dbReference type="ARBA" id="ARBA00022840"/>
    </source>
</evidence>
<dbReference type="PANTHER" id="PTHR20953:SF3">
    <property type="entry name" value="P-LOOP CONTAINING NUCLEOSIDE TRIPHOSPHATE HYDROLASES SUPERFAMILY PROTEIN"/>
    <property type="match status" value="1"/>
</dbReference>
<organism evidence="4 5">
    <name type="scientific">Wansuia hejianensis</name>
    <dbReference type="NCBI Taxonomy" id="2763667"/>
    <lineage>
        <taxon>Bacteria</taxon>
        <taxon>Bacillati</taxon>
        <taxon>Bacillota</taxon>
        <taxon>Clostridia</taxon>
        <taxon>Lachnospirales</taxon>
        <taxon>Lachnospiraceae</taxon>
        <taxon>Wansuia</taxon>
    </lineage>
</organism>
<dbReference type="GO" id="GO:0005524">
    <property type="term" value="F:ATP binding"/>
    <property type="evidence" value="ECO:0007669"/>
    <property type="project" value="UniProtKB-KW"/>
</dbReference>
<name>A0A7G9GD20_9FIRM</name>
<dbReference type="SMART" id="SM00382">
    <property type="entry name" value="AAA"/>
    <property type="match status" value="1"/>
</dbReference>
<gene>
    <name evidence="4" type="primary">spoIIIAA</name>
    <name evidence="4" type="ORF">H9Q79_18015</name>
</gene>
<reference evidence="4 5" key="1">
    <citation type="submission" date="2020-08" db="EMBL/GenBank/DDBJ databases">
        <authorList>
            <person name="Liu C."/>
            <person name="Sun Q."/>
        </authorList>
    </citation>
    <scope>NUCLEOTIDE SEQUENCE [LARGE SCALE GENOMIC DNA]</scope>
    <source>
        <strain evidence="4 5">NSJ-29</strain>
    </source>
</reference>
<dbReference type="Pfam" id="PF19568">
    <property type="entry name" value="Spore_III_AA"/>
    <property type="match status" value="1"/>
</dbReference>
<dbReference type="InterPro" id="IPR014217">
    <property type="entry name" value="Spore_III_AA"/>
</dbReference>
<keyword evidence="1" id="KW-0547">Nucleotide-binding</keyword>
<evidence type="ECO:0000313" key="4">
    <source>
        <dbReference type="EMBL" id="QNM08702.1"/>
    </source>
</evidence>
<dbReference type="AlphaFoldDB" id="A0A7G9GD20"/>
<evidence type="ECO:0000256" key="1">
    <source>
        <dbReference type="ARBA" id="ARBA00022741"/>
    </source>
</evidence>
<dbReference type="InterPro" id="IPR003593">
    <property type="entry name" value="AAA+_ATPase"/>
</dbReference>
<dbReference type="RefSeq" id="WP_118645819.1">
    <property type="nucleotide sequence ID" value="NZ_CP060635.1"/>
</dbReference>
<dbReference type="SUPFAM" id="SSF52540">
    <property type="entry name" value="P-loop containing nucleoside triphosphate hydrolases"/>
    <property type="match status" value="1"/>
</dbReference>
<protein>
    <submittedName>
        <fullName evidence="4">Stage III sporulation protein AA</fullName>
    </submittedName>
</protein>
<dbReference type="InterPro" id="IPR027417">
    <property type="entry name" value="P-loop_NTPase"/>
</dbReference>
<dbReference type="NCBIfam" id="TIGR02858">
    <property type="entry name" value="spore_III_AA"/>
    <property type="match status" value="1"/>
</dbReference>
<accession>A0A7G9GD20</accession>
<evidence type="ECO:0000313" key="5">
    <source>
        <dbReference type="Proteomes" id="UP000515860"/>
    </source>
</evidence>
<sequence length="328" mass="36295">MKKEEITRLFSGRVRRALEKLELDFGRVHEIRLRTGAPLQLVCQKGEYFPDEEGRARREPGQGIQVSERDLKETMEYIGNYSLYAYEDEIRQGFLTVQGGHRVGIAGKTVIEDGRVKGISHISCINLRISHSVEGCANLVMPYLWEGREFCHTLIISAPRCGKTTLLRDVIRQISDGSERYPGITVGVVDERSEIAGSYLGVAQNHVGIRTDVLDGCPKAEGMMMLIRSMSPDVVAVDEIGTQADLYALESVLNCGCKVLATVHGNSMEDVRKKPLLGDLVDRHVFERYILLSGKEKPGTVQAIFDGRGTSLYQKGVGACCVSSRCVS</sequence>